<dbReference type="EMBL" id="JAVTTP010000001">
    <property type="protein sequence ID" value="MDT7830086.1"/>
    <property type="molecule type" value="Genomic_DNA"/>
</dbReference>
<accession>A0ABU3L9V5</accession>
<organism evidence="2 3">
    <name type="scientific">Pricia mediterranea</name>
    <dbReference type="NCBI Taxonomy" id="3076079"/>
    <lineage>
        <taxon>Bacteria</taxon>
        <taxon>Pseudomonadati</taxon>
        <taxon>Bacteroidota</taxon>
        <taxon>Flavobacteriia</taxon>
        <taxon>Flavobacteriales</taxon>
        <taxon>Flavobacteriaceae</taxon>
        <taxon>Pricia</taxon>
    </lineage>
</organism>
<proteinExistence type="predicted"/>
<evidence type="ECO:0000256" key="1">
    <source>
        <dbReference type="SAM" id="MobiDB-lite"/>
    </source>
</evidence>
<dbReference type="InterPro" id="IPR053825">
    <property type="entry name" value="DUF7009"/>
</dbReference>
<feature type="region of interest" description="Disordered" evidence="1">
    <location>
        <begin position="107"/>
        <end position="126"/>
    </location>
</feature>
<evidence type="ECO:0000313" key="3">
    <source>
        <dbReference type="Proteomes" id="UP001250656"/>
    </source>
</evidence>
<gene>
    <name evidence="2" type="ORF">RQM65_15570</name>
</gene>
<dbReference type="RefSeq" id="WP_314016341.1">
    <property type="nucleotide sequence ID" value="NZ_JAVTTP010000001.1"/>
</dbReference>
<sequence>MKIRIKGNSVRFRLTKKEVDSVCEKGIFREKTQFNEAHFVYAVTTSDKHDNLYASFLNQGIILFVPTDLVRDWDASDQVGFYHTQILDDGQELDLTLEKDFVCLDDRDEDESDNYPNPRADENVNS</sequence>
<dbReference type="Pfam" id="PF22668">
    <property type="entry name" value="DUF7009"/>
    <property type="match status" value="1"/>
</dbReference>
<dbReference type="Proteomes" id="UP001250656">
    <property type="component" value="Unassembled WGS sequence"/>
</dbReference>
<comment type="caution">
    <text evidence="2">The sequence shown here is derived from an EMBL/GenBank/DDBJ whole genome shotgun (WGS) entry which is preliminary data.</text>
</comment>
<reference evidence="2 3" key="1">
    <citation type="submission" date="2023-09" db="EMBL/GenBank/DDBJ databases">
        <title>Novel taxa isolated from Blanes Bay.</title>
        <authorList>
            <person name="Rey-Velasco X."/>
            <person name="Lucena T."/>
        </authorList>
    </citation>
    <scope>NUCLEOTIDE SEQUENCE [LARGE SCALE GENOMIC DNA]</scope>
    <source>
        <strain evidence="2 3">S334</strain>
    </source>
</reference>
<protein>
    <submittedName>
        <fullName evidence="2">Uncharacterized protein</fullName>
    </submittedName>
</protein>
<keyword evidence="3" id="KW-1185">Reference proteome</keyword>
<name>A0ABU3L9V5_9FLAO</name>
<evidence type="ECO:0000313" key="2">
    <source>
        <dbReference type="EMBL" id="MDT7830086.1"/>
    </source>
</evidence>